<keyword evidence="4" id="KW-0680">Restriction system</keyword>
<dbReference type="InterPro" id="IPR029063">
    <property type="entry name" value="SAM-dependent_MTases_sf"/>
</dbReference>
<dbReference type="PANTHER" id="PTHR10629:SF52">
    <property type="entry name" value="DNA (CYTOSINE-5)-METHYLTRANSFERASE 1"/>
    <property type="match status" value="1"/>
</dbReference>
<dbReference type="PROSITE" id="PS00095">
    <property type="entry name" value="C5_MTASE_2"/>
    <property type="match status" value="1"/>
</dbReference>
<accession>A0A316AJG4</accession>
<protein>
    <recommendedName>
        <fullName evidence="8">Cytosine-specific methyltransferase</fullName>
        <ecNumber evidence="8">2.1.1.37</ecNumber>
    </recommendedName>
</protein>
<dbReference type="PROSITE" id="PS51679">
    <property type="entry name" value="SAM_MT_C5"/>
    <property type="match status" value="1"/>
</dbReference>
<dbReference type="SUPFAM" id="SSF53335">
    <property type="entry name" value="S-adenosyl-L-methionine-dependent methyltransferases"/>
    <property type="match status" value="1"/>
</dbReference>
<dbReference type="EMBL" id="QGDT01000007">
    <property type="protein sequence ID" value="PWJ57379.1"/>
    <property type="molecule type" value="Genomic_DNA"/>
</dbReference>
<dbReference type="GO" id="GO:0009307">
    <property type="term" value="P:DNA restriction-modification system"/>
    <property type="evidence" value="ECO:0007669"/>
    <property type="project" value="UniProtKB-KW"/>
</dbReference>
<dbReference type="GO" id="GO:0032259">
    <property type="term" value="P:methylation"/>
    <property type="evidence" value="ECO:0007669"/>
    <property type="project" value="UniProtKB-KW"/>
</dbReference>
<evidence type="ECO:0000313" key="10">
    <source>
        <dbReference type="Proteomes" id="UP000245880"/>
    </source>
</evidence>
<dbReference type="RefSeq" id="WP_211320043.1">
    <property type="nucleotide sequence ID" value="NZ_QGDT01000007.1"/>
</dbReference>
<dbReference type="Gene3D" id="3.90.120.10">
    <property type="entry name" value="DNA Methylase, subunit A, domain 2"/>
    <property type="match status" value="1"/>
</dbReference>
<evidence type="ECO:0000256" key="5">
    <source>
        <dbReference type="ARBA" id="ARBA00047422"/>
    </source>
</evidence>
<dbReference type="EC" id="2.1.1.37" evidence="8"/>
<comment type="caution">
    <text evidence="9">The sequence shown here is derived from an EMBL/GenBank/DDBJ whole genome shotgun (WGS) entry which is preliminary data.</text>
</comment>
<dbReference type="Proteomes" id="UP000245880">
    <property type="component" value="Unassembled WGS sequence"/>
</dbReference>
<dbReference type="NCBIfam" id="TIGR00675">
    <property type="entry name" value="dcm"/>
    <property type="match status" value="1"/>
</dbReference>
<dbReference type="InterPro" id="IPR018117">
    <property type="entry name" value="C5_DNA_meth_AS"/>
</dbReference>
<keyword evidence="3 6" id="KW-0949">S-adenosyl-L-methionine</keyword>
<evidence type="ECO:0000256" key="3">
    <source>
        <dbReference type="ARBA" id="ARBA00022691"/>
    </source>
</evidence>
<dbReference type="InterPro" id="IPR001525">
    <property type="entry name" value="C5_MeTfrase"/>
</dbReference>
<keyword evidence="10" id="KW-1185">Reference proteome</keyword>
<evidence type="ECO:0000256" key="1">
    <source>
        <dbReference type="ARBA" id="ARBA00022603"/>
    </source>
</evidence>
<feature type="active site" evidence="6">
    <location>
        <position position="123"/>
    </location>
</feature>
<gene>
    <name evidence="9" type="ORF">CLV98_10786</name>
</gene>
<sequence>MKRIKMTYKFIDLFAGAGGLSEGFIQAGFEPIAHVEIENSACNTLRTRAAYHYLKATQKYETYVSYLKGELTRDHLHSQVPMEIMNSVINRPIGIDNNYIIQEQIDKCLGSDKVDLIIGGPPCQAYSIAGRSRSKTKMEGDPRNYLFVQYAEYLERYQPKMFVFENVLGLKSAKKGHYLKEMEELFNKIGYQIKLFTLEAKNFGVLQNRKRIVILGWKAQLKINIPNLEGIINNSNYLVNDLLNDLPAIQAGEGTDRFLDYKTETTEYLKFNSIRSENDILTQHIARPHREQDKEIYKIAVKKWEKEHERLNYNDLPERLKTHQNRTSFNDRFKVVAADLPYSQTVVAHISKDGHYYIHPDIHQNRSISVREAARLQSFPDDYYFEGNLEGGNRTAAFKQIGNAVPPLMAKEIAKQIKSLLHEK</sequence>
<dbReference type="Gene3D" id="3.40.50.150">
    <property type="entry name" value="Vaccinia Virus protein VP39"/>
    <property type="match status" value="1"/>
</dbReference>
<evidence type="ECO:0000256" key="7">
    <source>
        <dbReference type="RuleBase" id="RU000416"/>
    </source>
</evidence>
<dbReference type="InterPro" id="IPR050390">
    <property type="entry name" value="C5-Methyltransferase"/>
</dbReference>
<dbReference type="Pfam" id="PF00145">
    <property type="entry name" value="DNA_methylase"/>
    <property type="match status" value="2"/>
</dbReference>
<evidence type="ECO:0000256" key="6">
    <source>
        <dbReference type="PROSITE-ProRule" id="PRU01016"/>
    </source>
</evidence>
<dbReference type="GO" id="GO:0003886">
    <property type="term" value="F:DNA (cytosine-5-)-methyltransferase activity"/>
    <property type="evidence" value="ECO:0007669"/>
    <property type="project" value="UniProtKB-EC"/>
</dbReference>
<reference evidence="9 10" key="1">
    <citation type="submission" date="2018-03" db="EMBL/GenBank/DDBJ databases">
        <title>Genomic Encyclopedia of Archaeal and Bacterial Type Strains, Phase II (KMG-II): from individual species to whole genera.</title>
        <authorList>
            <person name="Goeker M."/>
        </authorList>
    </citation>
    <scope>NUCLEOTIDE SEQUENCE [LARGE SCALE GENOMIC DNA]</scope>
    <source>
        <strain evidence="9 10">DSM 100346</strain>
    </source>
</reference>
<keyword evidence="2 6" id="KW-0808">Transferase</keyword>
<dbReference type="AlphaFoldDB" id="A0A316AJG4"/>
<organism evidence="9 10">
    <name type="scientific">Dyadobacter jejuensis</name>
    <dbReference type="NCBI Taxonomy" id="1082580"/>
    <lineage>
        <taxon>Bacteria</taxon>
        <taxon>Pseudomonadati</taxon>
        <taxon>Bacteroidota</taxon>
        <taxon>Cytophagia</taxon>
        <taxon>Cytophagales</taxon>
        <taxon>Spirosomataceae</taxon>
        <taxon>Dyadobacter</taxon>
    </lineage>
</organism>
<proteinExistence type="inferred from homology"/>
<dbReference type="InterPro" id="IPR031303">
    <property type="entry name" value="C5_meth_CS"/>
</dbReference>
<evidence type="ECO:0000313" key="9">
    <source>
        <dbReference type="EMBL" id="PWJ57379.1"/>
    </source>
</evidence>
<keyword evidence="1 6" id="KW-0489">Methyltransferase</keyword>
<dbReference type="PRINTS" id="PR00105">
    <property type="entry name" value="C5METTRFRASE"/>
</dbReference>
<evidence type="ECO:0000256" key="2">
    <source>
        <dbReference type="ARBA" id="ARBA00022679"/>
    </source>
</evidence>
<evidence type="ECO:0000256" key="8">
    <source>
        <dbReference type="RuleBase" id="RU000417"/>
    </source>
</evidence>
<comment type="catalytic activity">
    <reaction evidence="5 8">
        <text>a 2'-deoxycytidine in DNA + S-adenosyl-L-methionine = a 5-methyl-2'-deoxycytidine in DNA + S-adenosyl-L-homocysteine + H(+)</text>
        <dbReference type="Rhea" id="RHEA:13681"/>
        <dbReference type="Rhea" id="RHEA-COMP:11369"/>
        <dbReference type="Rhea" id="RHEA-COMP:11370"/>
        <dbReference type="ChEBI" id="CHEBI:15378"/>
        <dbReference type="ChEBI" id="CHEBI:57856"/>
        <dbReference type="ChEBI" id="CHEBI:59789"/>
        <dbReference type="ChEBI" id="CHEBI:85452"/>
        <dbReference type="ChEBI" id="CHEBI:85454"/>
        <dbReference type="EC" id="2.1.1.37"/>
    </reaction>
</comment>
<name>A0A316AJG4_9BACT</name>
<dbReference type="PANTHER" id="PTHR10629">
    <property type="entry name" value="CYTOSINE-SPECIFIC METHYLTRANSFERASE"/>
    <property type="match status" value="1"/>
</dbReference>
<comment type="similarity">
    <text evidence="6 7">Belongs to the class I-like SAM-binding methyltransferase superfamily. C5-methyltransferase family.</text>
</comment>
<dbReference type="PROSITE" id="PS00094">
    <property type="entry name" value="C5_MTASE_1"/>
    <property type="match status" value="1"/>
</dbReference>
<evidence type="ECO:0000256" key="4">
    <source>
        <dbReference type="ARBA" id="ARBA00022747"/>
    </source>
</evidence>